<feature type="region of interest" description="Disordered" evidence="1">
    <location>
        <begin position="415"/>
        <end position="454"/>
    </location>
</feature>
<feature type="region of interest" description="Disordered" evidence="1">
    <location>
        <begin position="266"/>
        <end position="342"/>
    </location>
</feature>
<dbReference type="InterPro" id="IPR001214">
    <property type="entry name" value="SET_dom"/>
</dbReference>
<dbReference type="AlphaFoldDB" id="A0A167GMU4"/>
<feature type="region of interest" description="Disordered" evidence="1">
    <location>
        <begin position="1"/>
        <end position="20"/>
    </location>
</feature>
<gene>
    <name evidence="3" type="ORF">CALVIDRAFT_385588</name>
</gene>
<evidence type="ECO:0000313" key="4">
    <source>
        <dbReference type="Proteomes" id="UP000076738"/>
    </source>
</evidence>
<dbReference type="InterPro" id="IPR039977">
    <property type="entry name" value="Suv4-20/Set9"/>
</dbReference>
<dbReference type="Pfam" id="PF00856">
    <property type="entry name" value="SET"/>
    <property type="match status" value="1"/>
</dbReference>
<dbReference type="PROSITE" id="PS50280">
    <property type="entry name" value="SET"/>
    <property type="match status" value="1"/>
</dbReference>
<evidence type="ECO:0000313" key="3">
    <source>
        <dbReference type="EMBL" id="KZO90724.1"/>
    </source>
</evidence>
<feature type="region of interest" description="Disordered" evidence="1">
    <location>
        <begin position="360"/>
        <end position="386"/>
    </location>
</feature>
<feature type="region of interest" description="Disordered" evidence="1">
    <location>
        <begin position="484"/>
        <end position="505"/>
    </location>
</feature>
<dbReference type="PANTHER" id="PTHR12977">
    <property type="entry name" value="SUPPRESSOR OF VARIEGATION 4-20-RELATED"/>
    <property type="match status" value="1"/>
</dbReference>
<dbReference type="SMART" id="SM00317">
    <property type="entry name" value="SET"/>
    <property type="match status" value="1"/>
</dbReference>
<organism evidence="3 4">
    <name type="scientific">Calocera viscosa (strain TUFC12733)</name>
    <dbReference type="NCBI Taxonomy" id="1330018"/>
    <lineage>
        <taxon>Eukaryota</taxon>
        <taxon>Fungi</taxon>
        <taxon>Dikarya</taxon>
        <taxon>Basidiomycota</taxon>
        <taxon>Agaricomycotina</taxon>
        <taxon>Dacrymycetes</taxon>
        <taxon>Dacrymycetales</taxon>
        <taxon>Dacrymycetaceae</taxon>
        <taxon>Calocera</taxon>
    </lineage>
</organism>
<evidence type="ECO:0000256" key="1">
    <source>
        <dbReference type="SAM" id="MobiDB-lite"/>
    </source>
</evidence>
<dbReference type="CDD" id="cd10524">
    <property type="entry name" value="SET_Suv4-20-like"/>
    <property type="match status" value="1"/>
</dbReference>
<reference evidence="3 4" key="1">
    <citation type="journal article" date="2016" name="Mol. Biol. Evol.">
        <title>Comparative Genomics of Early-Diverging Mushroom-Forming Fungi Provides Insights into the Origins of Lignocellulose Decay Capabilities.</title>
        <authorList>
            <person name="Nagy L.G."/>
            <person name="Riley R."/>
            <person name="Tritt A."/>
            <person name="Adam C."/>
            <person name="Daum C."/>
            <person name="Floudas D."/>
            <person name="Sun H."/>
            <person name="Yadav J.S."/>
            <person name="Pangilinan J."/>
            <person name="Larsson K.H."/>
            <person name="Matsuura K."/>
            <person name="Barry K."/>
            <person name="Labutti K."/>
            <person name="Kuo R."/>
            <person name="Ohm R.A."/>
            <person name="Bhattacharya S.S."/>
            <person name="Shirouzu T."/>
            <person name="Yoshinaga Y."/>
            <person name="Martin F.M."/>
            <person name="Grigoriev I.V."/>
            <person name="Hibbett D.S."/>
        </authorList>
    </citation>
    <scope>NUCLEOTIDE SEQUENCE [LARGE SCALE GENOMIC DNA]</scope>
    <source>
        <strain evidence="3 4">TUFC12733</strain>
    </source>
</reference>
<feature type="compositionally biased region" description="Low complexity" evidence="1">
    <location>
        <begin position="426"/>
        <end position="437"/>
    </location>
</feature>
<dbReference type="STRING" id="1330018.A0A167GMU4"/>
<feature type="compositionally biased region" description="Basic and acidic residues" evidence="1">
    <location>
        <begin position="364"/>
        <end position="380"/>
    </location>
</feature>
<feature type="domain" description="SET" evidence="2">
    <location>
        <begin position="125"/>
        <end position="239"/>
    </location>
</feature>
<dbReference type="GO" id="GO:0005634">
    <property type="term" value="C:nucleus"/>
    <property type="evidence" value="ECO:0007669"/>
    <property type="project" value="TreeGrafter"/>
</dbReference>
<feature type="compositionally biased region" description="Acidic residues" evidence="1">
    <location>
        <begin position="313"/>
        <end position="342"/>
    </location>
</feature>
<evidence type="ECO:0000259" key="2">
    <source>
        <dbReference type="PROSITE" id="PS50280"/>
    </source>
</evidence>
<dbReference type="PANTHER" id="PTHR12977:SF4">
    <property type="entry name" value="HISTONE-LYSINE N-METHYLTRANSFERASE KMT5B"/>
    <property type="match status" value="1"/>
</dbReference>
<dbReference type="OrthoDB" id="6627536at2759"/>
<keyword evidence="4" id="KW-1185">Reference proteome</keyword>
<feature type="compositionally biased region" description="Polar residues" evidence="1">
    <location>
        <begin position="1"/>
        <end position="11"/>
    </location>
</feature>
<dbReference type="SUPFAM" id="SSF82199">
    <property type="entry name" value="SET domain"/>
    <property type="match status" value="1"/>
</dbReference>
<dbReference type="InterPro" id="IPR046341">
    <property type="entry name" value="SET_dom_sf"/>
</dbReference>
<dbReference type="EMBL" id="KV417335">
    <property type="protein sequence ID" value="KZO90724.1"/>
    <property type="molecule type" value="Genomic_DNA"/>
</dbReference>
<dbReference type="GO" id="GO:0042799">
    <property type="term" value="F:histone H4K20 methyltransferase activity"/>
    <property type="evidence" value="ECO:0007669"/>
    <property type="project" value="TreeGrafter"/>
</dbReference>
<dbReference type="Gene3D" id="2.170.270.10">
    <property type="entry name" value="SET domain"/>
    <property type="match status" value="1"/>
</dbReference>
<name>A0A167GMU4_CALVF</name>
<proteinExistence type="predicted"/>
<accession>A0A167GMU4</accession>
<sequence length="648" mass="71042">MSRATMTSSGTRLPEPRDTFTSSQHCSDTLLADIVPNCKLLVHHAWGHGRHTYDVPVLLEILNIVRQYVVNQVGTSPPKDRVREALRHFAELEIVKRHLRGKDNRERAPFLMHANRYLQIYLPSSHFEFVPTERYSLHTEKNELAVRATAPFETGKLISGLCGVLVALTNEENEELRGGQDFSIVVNVHTKRFFILLGPARFVNHDCNPNVKMKRDGKSLTFEVIRPIRAGEEILSSYGENYFGEENCECLCETCEKNGAGLFAKEDISDEEAERRSSTVAPRRASSEVAPEMPEFEERKTRRGTVFWRAPPMEDDDDEEDEEDEEEAGDAEHEDDEDGESEEVPLALVTAVPTAVIAATEPPNETHEDGHAEEEHRPSSSREVSASLIDASSIASFSTVASSIERPLSDAEFALVPPDDSGLSVTAALLTPEATPTHETAKPRLSPDDTADASTPMLSVATLDSETLSPASLTLSDEKSILPESSATLLTPPPTSSEGTPPSDTVVPDSIGELAIGFAVLDDDDMECPYSPLSSALSSALSDVPSDFDIDEAMRDIMDDHGTHTTSPFAVPEEIYIRPETPPGDNCAAIKCAALFTEKEQPVGKWCARSVSHPHPLDLDCSSFVSTGVRDILKYSKYNGRIVLGSVD</sequence>
<dbReference type="Proteomes" id="UP000076738">
    <property type="component" value="Unassembled WGS sequence"/>
</dbReference>
<protein>
    <recommendedName>
        <fullName evidence="2">SET domain-containing protein</fullName>
    </recommendedName>
</protein>